<dbReference type="Proteomes" id="UP000037660">
    <property type="component" value="Unassembled WGS sequence"/>
</dbReference>
<accession>A0A0K8NX61</accession>
<dbReference type="OrthoDB" id="8564508at2"/>
<gene>
    <name evidence="4" type="ORF">ISF6_0513</name>
</gene>
<evidence type="ECO:0000313" key="4">
    <source>
        <dbReference type="EMBL" id="GAP34963.1"/>
    </source>
</evidence>
<feature type="transmembrane region" description="Helical" evidence="3">
    <location>
        <begin position="123"/>
        <end position="144"/>
    </location>
</feature>
<name>A0A0K8NX61_PISS1</name>
<evidence type="ECO:0008006" key="6">
    <source>
        <dbReference type="Google" id="ProtNLM"/>
    </source>
</evidence>
<feature type="region of interest" description="Disordered" evidence="2">
    <location>
        <begin position="39"/>
        <end position="64"/>
    </location>
</feature>
<evidence type="ECO:0000256" key="3">
    <source>
        <dbReference type="SAM" id="Phobius"/>
    </source>
</evidence>
<evidence type="ECO:0000256" key="2">
    <source>
        <dbReference type="SAM" id="MobiDB-lite"/>
    </source>
</evidence>
<proteinExistence type="predicted"/>
<keyword evidence="3" id="KW-0472">Membrane</keyword>
<feature type="coiled-coil region" evidence="1">
    <location>
        <begin position="79"/>
        <end position="120"/>
    </location>
</feature>
<dbReference type="RefSeq" id="WP_054019046.1">
    <property type="nucleotide sequence ID" value="NZ_BBYR01000012.1"/>
</dbReference>
<keyword evidence="3" id="KW-0812">Transmembrane</keyword>
<reference evidence="5" key="1">
    <citation type="submission" date="2015-07" db="EMBL/GenBank/DDBJ databases">
        <title>Discovery of a poly(ethylene terephthalate assimilation.</title>
        <authorList>
            <person name="Yoshida S."/>
            <person name="Hiraga K."/>
            <person name="Takehana T."/>
            <person name="Taniguchi I."/>
            <person name="Yamaji H."/>
            <person name="Maeda Y."/>
            <person name="Toyohara K."/>
            <person name="Miyamoto K."/>
            <person name="Kimura Y."/>
            <person name="Oda K."/>
        </authorList>
    </citation>
    <scope>NUCLEOTIDE SEQUENCE [LARGE SCALE GENOMIC DNA]</scope>
    <source>
        <strain evidence="5">NBRC 110686 / TISTR 2288 / 201-F6</strain>
    </source>
</reference>
<dbReference type="EMBL" id="BBYR01000012">
    <property type="protein sequence ID" value="GAP34963.1"/>
    <property type="molecule type" value="Genomic_DNA"/>
</dbReference>
<organism evidence="4 5">
    <name type="scientific">Piscinibacter sakaiensis</name>
    <name type="common">Ideonella sakaiensis</name>
    <dbReference type="NCBI Taxonomy" id="1547922"/>
    <lineage>
        <taxon>Bacteria</taxon>
        <taxon>Pseudomonadati</taxon>
        <taxon>Pseudomonadota</taxon>
        <taxon>Betaproteobacteria</taxon>
        <taxon>Burkholderiales</taxon>
        <taxon>Sphaerotilaceae</taxon>
        <taxon>Piscinibacter</taxon>
    </lineage>
</organism>
<protein>
    <recommendedName>
        <fullName evidence="6">Chemotaxis protein</fullName>
    </recommendedName>
</protein>
<evidence type="ECO:0000313" key="5">
    <source>
        <dbReference type="Proteomes" id="UP000037660"/>
    </source>
</evidence>
<sequence length="146" mass="15203">MASPWLSVLKHVPWNEVIGHAPKVAEGARKLWGSVAGRAGEAGAAEPDAPPAAAAPTASPAPDGSAAMLAAFQAIDERLEQLGAAREDHASRLTALQRQLDALHEREARLTERLEAQQRRLRLLGAAAGVTALVALVALAARFIGA</sequence>
<keyword evidence="5" id="KW-1185">Reference proteome</keyword>
<dbReference type="AlphaFoldDB" id="A0A0K8NX61"/>
<reference evidence="4 5" key="2">
    <citation type="journal article" date="2016" name="Science">
        <title>A bacterium that degrades and assimilates poly(ethylene terephthalate).</title>
        <authorList>
            <person name="Yoshida S."/>
            <person name="Hiraga K."/>
            <person name="Takehana T."/>
            <person name="Taniguchi I."/>
            <person name="Yamaji H."/>
            <person name="Maeda Y."/>
            <person name="Toyohara K."/>
            <person name="Miyamoto K."/>
            <person name="Kimura Y."/>
            <person name="Oda K."/>
        </authorList>
    </citation>
    <scope>NUCLEOTIDE SEQUENCE [LARGE SCALE GENOMIC DNA]</scope>
    <source>
        <strain evidence="5">NBRC 110686 / TISTR 2288 / 201-F6</strain>
    </source>
</reference>
<evidence type="ECO:0000256" key="1">
    <source>
        <dbReference type="SAM" id="Coils"/>
    </source>
</evidence>
<comment type="caution">
    <text evidence="4">The sequence shown here is derived from an EMBL/GenBank/DDBJ whole genome shotgun (WGS) entry which is preliminary data.</text>
</comment>
<keyword evidence="3" id="KW-1133">Transmembrane helix</keyword>
<keyword evidence="1" id="KW-0175">Coiled coil</keyword>